<dbReference type="Gene3D" id="2.60.270.50">
    <property type="match status" value="1"/>
</dbReference>
<organism evidence="1 2">
    <name type="scientific">Fusarium torreyae</name>
    <dbReference type="NCBI Taxonomy" id="1237075"/>
    <lineage>
        <taxon>Eukaryota</taxon>
        <taxon>Fungi</taxon>
        <taxon>Dikarya</taxon>
        <taxon>Ascomycota</taxon>
        <taxon>Pezizomycotina</taxon>
        <taxon>Sordariomycetes</taxon>
        <taxon>Hypocreomycetidae</taxon>
        <taxon>Hypocreales</taxon>
        <taxon>Nectriaceae</taxon>
        <taxon>Fusarium</taxon>
    </lineage>
</organism>
<name>A0A9W8RSZ2_9HYPO</name>
<protein>
    <submittedName>
        <fullName evidence="1">Uncharacterized protein</fullName>
    </submittedName>
</protein>
<reference evidence="1" key="1">
    <citation type="submission" date="2022-09" db="EMBL/GenBank/DDBJ databases">
        <title>Fusarium specimens isolated from Avocado Roots.</title>
        <authorList>
            <person name="Stajich J."/>
            <person name="Roper C."/>
            <person name="Heimlech-Rivalta G."/>
        </authorList>
    </citation>
    <scope>NUCLEOTIDE SEQUENCE</scope>
    <source>
        <strain evidence="1">CF00136</strain>
    </source>
</reference>
<comment type="caution">
    <text evidence="1">The sequence shown here is derived from an EMBL/GenBank/DDBJ whole genome shotgun (WGS) entry which is preliminary data.</text>
</comment>
<keyword evidence="2" id="KW-1185">Reference proteome</keyword>
<gene>
    <name evidence="1" type="ORF">NW762_011717</name>
</gene>
<dbReference type="OrthoDB" id="4977464at2759"/>
<proteinExistence type="predicted"/>
<dbReference type="Proteomes" id="UP001152049">
    <property type="component" value="Unassembled WGS sequence"/>
</dbReference>
<dbReference type="AlphaFoldDB" id="A0A9W8RSZ2"/>
<sequence>MTIFDDIGGAFDDVMRVTGSIVDTPPRTIKASVLNKTTQNLNWVDSGVDHGVRDGHAPDVIKPQGEGKWSLKNDGVKTGCEGWMKWRIGDNGPVVKLEYNNPFVGSNTYSCSVDSDDYVVQREGGTGDKATVKFTVDQILNQKPTAPVDDDSDSC</sequence>
<evidence type="ECO:0000313" key="1">
    <source>
        <dbReference type="EMBL" id="KAJ4251066.1"/>
    </source>
</evidence>
<evidence type="ECO:0000313" key="2">
    <source>
        <dbReference type="Proteomes" id="UP001152049"/>
    </source>
</evidence>
<accession>A0A9W8RSZ2</accession>
<dbReference type="EMBL" id="JAOQAZ010000029">
    <property type="protein sequence ID" value="KAJ4251066.1"/>
    <property type="molecule type" value="Genomic_DNA"/>
</dbReference>